<accession>A0A9I9ED00</accession>
<evidence type="ECO:0000313" key="1">
    <source>
        <dbReference type="EnsemblPlants" id="MELO3C032061.2.1"/>
    </source>
</evidence>
<reference evidence="1" key="1">
    <citation type="submission" date="2023-03" db="UniProtKB">
        <authorList>
            <consortium name="EnsemblPlants"/>
        </authorList>
    </citation>
    <scope>IDENTIFICATION</scope>
</reference>
<name>A0A9I9ED00_CUCME</name>
<sequence length="192" mass="21755">MYSSLTSLKLKYYINSIASPTLLHLWRNVPPLRSLHLPSFKNLATFSPSAVDYVPDPSPSAVRCPPWTEYEDPFIFGHRCPLSTRSLQFCFCFLMVPVALIFIEGGPRSYFVIGLDGLKEIKLNLREGSKFPELPSTVPNSQSKETTSSPSLAPISNRSTVVMKLQSNMQALVFFYFESFKNRQEYESAIQE</sequence>
<protein>
    <submittedName>
        <fullName evidence="1">Uncharacterized protein</fullName>
    </submittedName>
</protein>
<dbReference type="AlphaFoldDB" id="A0A9I9ED00"/>
<dbReference type="EnsemblPlants" id="MELO3C032061.2.1">
    <property type="protein sequence ID" value="MELO3C032061.2.1"/>
    <property type="gene ID" value="MELO3C032061.2"/>
</dbReference>
<organism evidence="1">
    <name type="scientific">Cucumis melo</name>
    <name type="common">Muskmelon</name>
    <dbReference type="NCBI Taxonomy" id="3656"/>
    <lineage>
        <taxon>Eukaryota</taxon>
        <taxon>Viridiplantae</taxon>
        <taxon>Streptophyta</taxon>
        <taxon>Embryophyta</taxon>
        <taxon>Tracheophyta</taxon>
        <taxon>Spermatophyta</taxon>
        <taxon>Magnoliopsida</taxon>
        <taxon>eudicotyledons</taxon>
        <taxon>Gunneridae</taxon>
        <taxon>Pentapetalae</taxon>
        <taxon>rosids</taxon>
        <taxon>fabids</taxon>
        <taxon>Cucurbitales</taxon>
        <taxon>Cucurbitaceae</taxon>
        <taxon>Benincaseae</taxon>
        <taxon>Cucumis</taxon>
    </lineage>
</organism>
<dbReference type="Gramene" id="MELO3C032061.2.1">
    <property type="protein sequence ID" value="MELO3C032061.2.1"/>
    <property type="gene ID" value="MELO3C032061.2"/>
</dbReference>
<proteinExistence type="predicted"/>